<dbReference type="InterPro" id="IPR022636">
    <property type="entry name" value="S-AdoMet_synthetase_sfam"/>
</dbReference>
<dbReference type="SUPFAM" id="SSF53474">
    <property type="entry name" value="alpha/beta-Hydrolases"/>
    <property type="match status" value="1"/>
</dbReference>
<comment type="catalytic activity">
    <reaction evidence="20">
        <text>a 4-O-methyl-alpha-D-glucuronosyl ester derivative + H2O = 4-O-methyl-alpha-D-glucuronate derivative + an alcohol + H(+)</text>
        <dbReference type="Rhea" id="RHEA:67452"/>
        <dbReference type="ChEBI" id="CHEBI:15377"/>
        <dbReference type="ChEBI" id="CHEBI:15378"/>
        <dbReference type="ChEBI" id="CHEBI:30879"/>
        <dbReference type="ChEBI" id="CHEBI:171667"/>
        <dbReference type="ChEBI" id="CHEBI:171668"/>
        <dbReference type="EC" id="3.1.1.117"/>
    </reaction>
    <physiologicalReaction direction="left-to-right" evidence="20">
        <dbReference type="Rhea" id="RHEA:67453"/>
    </physiologicalReaction>
</comment>
<reference evidence="22 23" key="1">
    <citation type="submission" date="2024-02" db="EMBL/GenBank/DDBJ databases">
        <authorList>
            <person name="Chen Y."/>
            <person name="Shah S."/>
            <person name="Dougan E. K."/>
            <person name="Thang M."/>
            <person name="Chan C."/>
        </authorList>
    </citation>
    <scope>NUCLEOTIDE SEQUENCE [LARGE SCALE GENOMIC DNA]</scope>
</reference>
<dbReference type="InterPro" id="IPR022629">
    <property type="entry name" value="S-AdoMet_synt_central"/>
</dbReference>
<keyword evidence="7" id="KW-0719">Serine esterase</keyword>
<dbReference type="InterPro" id="IPR003358">
    <property type="entry name" value="tRNA_(Gua-N-7)_MeTrfase_Trmb"/>
</dbReference>
<keyword evidence="8" id="KW-0554">One-carbon metabolism</keyword>
<dbReference type="Gene3D" id="3.30.300.10">
    <property type="match status" value="3"/>
</dbReference>
<evidence type="ECO:0000256" key="12">
    <source>
        <dbReference type="ARBA" id="ARBA00022694"/>
    </source>
</evidence>
<evidence type="ECO:0000256" key="2">
    <source>
        <dbReference type="ARBA" id="ARBA00001946"/>
    </source>
</evidence>
<dbReference type="InterPro" id="IPR022630">
    <property type="entry name" value="S-AdoMet_synt_C"/>
</dbReference>
<evidence type="ECO:0000313" key="23">
    <source>
        <dbReference type="Proteomes" id="UP001642464"/>
    </source>
</evidence>
<dbReference type="Pfam" id="PF22244">
    <property type="entry name" value="GCE_fung"/>
    <property type="match status" value="1"/>
</dbReference>
<dbReference type="Pfam" id="PF02772">
    <property type="entry name" value="S-AdoMet_synt_M"/>
    <property type="match status" value="1"/>
</dbReference>
<evidence type="ECO:0000256" key="15">
    <source>
        <dbReference type="ARBA" id="ARBA00022741"/>
    </source>
</evidence>
<evidence type="ECO:0000256" key="7">
    <source>
        <dbReference type="ARBA" id="ARBA00022487"/>
    </source>
</evidence>
<dbReference type="PROSITE" id="PS00376">
    <property type="entry name" value="ADOMET_SYNTHASE_1"/>
    <property type="match status" value="1"/>
</dbReference>
<dbReference type="InterPro" id="IPR001387">
    <property type="entry name" value="Cro/C1-type_HTH"/>
</dbReference>
<keyword evidence="9" id="KW-0489">Methyltransferase</keyword>
<dbReference type="PROSITE" id="PS51625">
    <property type="entry name" value="SAM_MT_TRMB"/>
    <property type="match status" value="1"/>
</dbReference>
<keyword evidence="18" id="KW-0460">Magnesium</keyword>
<dbReference type="Pfam" id="PF00438">
    <property type="entry name" value="S-AdoMet_synt_N"/>
    <property type="match status" value="1"/>
</dbReference>
<evidence type="ECO:0000256" key="4">
    <source>
        <dbReference type="ARBA" id="ARBA00005224"/>
    </source>
</evidence>
<comment type="similarity">
    <text evidence="6">Belongs to the carbohydrate esterase 15 (CE15) family.</text>
</comment>
<keyword evidence="11" id="KW-0949">S-adenosyl-L-methionine</keyword>
<dbReference type="CDD" id="cd16364">
    <property type="entry name" value="T3SC_I-like"/>
    <property type="match status" value="1"/>
</dbReference>
<dbReference type="Pfam" id="PF02773">
    <property type="entry name" value="S-AdoMet_synt_C"/>
    <property type="match status" value="1"/>
</dbReference>
<comment type="similarity">
    <text evidence="5">Belongs to the AdoMet synthase family.</text>
</comment>
<dbReference type="PANTHER" id="PTHR11964">
    <property type="entry name" value="S-ADENOSYLMETHIONINE SYNTHETASE"/>
    <property type="match status" value="1"/>
</dbReference>
<sequence>MSQDALGKSLGLTFQQIQKYEKGVNRIGASRLFELAELLDVPIQFFYNDYANADGTASGFAEPEMAEAFMDLVNSPEGVQLCRYFAEIKDPKVCDRISDEIVDLIYREAEKAEMSPWDVRVACETLTTTNKVVIAGEVRAPESLMNGSGGVKPEAFVEAAREAIKSIGYEQDGFHWRTADIDVLLHGQSADIAQGVDNAADANAEGAGDQGIMFGYACRETPSLMPAPIYYSHKILEDLAAARHAKEGDAGLLGPDAKSQVTVRYENGEPVEITSIVLSTQHLDDSWDSARVRSVVEPYIRKSVADLPISDACEWHAALERVLGEVMDLSPSGIRRKLDLNKPIYARTAAYGHFGGSLNLLCAAYCSQLIDITVAGTVCLNPRAECIWLIRSASSHEGGCAMGAGKQVIAGVAAVVLWNWSASAQTLPEEFSLDENVQEPGDASIEAAARLRDLVSRLDPQAEFNANGALFTISGVSVTFIYDINADRMRLVSPVASVGDIEPEIFLRMMQANFDSALDARYGVAQDIVWSTFIHPLSSLTSEEFGGDSITQERELTQLVETLLPCFATPDPKAAPVDPAALFPQSEEVWLEIGFGGGEHLAWQAARNPDIGMIGAEPFVNGVAKLLTQIDEQALKNIRIHFGDVRPLMEALPDSLAGRLNALMTGFAAQKTGPRPGMKPKRCVKASKAIMQRPDLMKPLVFLSLLAITGCVQMTLAWTDLNPDGPVAEPPLLIAENQPVSPDEWRATRAQEIREALEAHVYGMMPDASSVSVLERKVIDENAYDGLGVLEEIVVKAMATFNGVPAETSAFRVNIVLPKNAVRPSPVIMMASFCPRWDTIRHPGVYRPEEAGSCVEGFASPIFGYIFGRYNATPPIAEILSHGFGFAAIYPGEFIPDNRERGLAALRDLSKGHEDDETRWGAIGAWGWAYSRIVDLLETDERVDQDGIISYGHSRYGKSALIAAAYDDRIDGVIAHQSGTGGASLNRQKKGESIKQITGGYPHWFSQTYAAYAGREEDMPVDQHHLLALIAPRPVLLGNARRDVWSDPNGAFRAAQAADAAYELFGSGGLEQERLDEWRPTADLAFWIRAGTHGTVKEDWPAFLEFLDAHFKSDGSSS</sequence>
<evidence type="ECO:0000313" key="22">
    <source>
        <dbReference type="EMBL" id="CAK9041850.1"/>
    </source>
</evidence>
<dbReference type="CDD" id="cd00093">
    <property type="entry name" value="HTH_XRE"/>
    <property type="match status" value="1"/>
</dbReference>
<evidence type="ECO:0000256" key="17">
    <source>
        <dbReference type="ARBA" id="ARBA00022840"/>
    </source>
</evidence>
<evidence type="ECO:0000256" key="1">
    <source>
        <dbReference type="ARBA" id="ARBA00000142"/>
    </source>
</evidence>
<keyword evidence="19" id="KW-0630">Potassium</keyword>
<evidence type="ECO:0000256" key="10">
    <source>
        <dbReference type="ARBA" id="ARBA00022679"/>
    </source>
</evidence>
<dbReference type="SUPFAM" id="SSF47413">
    <property type="entry name" value="lambda repressor-like DNA-binding domains"/>
    <property type="match status" value="1"/>
</dbReference>
<evidence type="ECO:0000256" key="14">
    <source>
        <dbReference type="ARBA" id="ARBA00022729"/>
    </source>
</evidence>
<comment type="pathway">
    <text evidence="4">Amino-acid biosynthesis; S-adenosyl-L-methionine biosynthesis; S-adenosyl-L-methionine from L-methionine: step 1/1.</text>
</comment>
<keyword evidence="13" id="KW-0479">Metal-binding</keyword>
<dbReference type="InterPro" id="IPR029058">
    <property type="entry name" value="AB_hydrolase_fold"/>
</dbReference>
<evidence type="ECO:0000256" key="8">
    <source>
        <dbReference type="ARBA" id="ARBA00022563"/>
    </source>
</evidence>
<evidence type="ECO:0000256" key="11">
    <source>
        <dbReference type="ARBA" id="ARBA00022691"/>
    </source>
</evidence>
<feature type="domain" description="HTH cro/C1-type" evidence="21">
    <location>
        <begin position="1"/>
        <end position="46"/>
    </location>
</feature>
<evidence type="ECO:0000256" key="18">
    <source>
        <dbReference type="ARBA" id="ARBA00022842"/>
    </source>
</evidence>
<dbReference type="InterPro" id="IPR022628">
    <property type="entry name" value="S-AdoMet_synt_N"/>
</dbReference>
<evidence type="ECO:0000256" key="9">
    <source>
        <dbReference type="ARBA" id="ARBA00022603"/>
    </source>
</evidence>
<evidence type="ECO:0000256" key="5">
    <source>
        <dbReference type="ARBA" id="ARBA00009685"/>
    </source>
</evidence>
<dbReference type="Gene3D" id="1.10.260.40">
    <property type="entry name" value="lambda repressor-like DNA-binding domains"/>
    <property type="match status" value="1"/>
</dbReference>
<keyword evidence="14" id="KW-0732">Signal</keyword>
<gene>
    <name evidence="22" type="ORF">SCF082_LOCUS24116</name>
</gene>
<dbReference type="InterPro" id="IPR010982">
    <property type="entry name" value="Lambda_DNA-bd_dom_sf"/>
</dbReference>
<evidence type="ECO:0000256" key="20">
    <source>
        <dbReference type="ARBA" id="ARBA00024511"/>
    </source>
</evidence>
<dbReference type="Pfam" id="PF02390">
    <property type="entry name" value="Methyltransf_4"/>
    <property type="match status" value="1"/>
</dbReference>
<keyword evidence="16" id="KW-0378">Hydrolase</keyword>
<keyword evidence="12" id="KW-0819">tRNA processing</keyword>
<dbReference type="InterPro" id="IPR054579">
    <property type="entry name" value="GCE-like_dom"/>
</dbReference>
<dbReference type="SUPFAM" id="SSF53335">
    <property type="entry name" value="S-adenosyl-L-methionine-dependent methyltransferases"/>
    <property type="match status" value="1"/>
</dbReference>
<keyword evidence="17" id="KW-0067">ATP-binding</keyword>
<dbReference type="EMBL" id="CAXAMM010017779">
    <property type="protein sequence ID" value="CAK9041850.1"/>
    <property type="molecule type" value="Genomic_DNA"/>
</dbReference>
<proteinExistence type="inferred from homology"/>
<comment type="cofactor">
    <cofactor evidence="2">
        <name>Mg(2+)</name>
        <dbReference type="ChEBI" id="CHEBI:18420"/>
    </cofactor>
</comment>
<comment type="cofactor">
    <cofactor evidence="3">
        <name>K(+)</name>
        <dbReference type="ChEBI" id="CHEBI:29103"/>
    </cofactor>
</comment>
<keyword evidence="10" id="KW-0808">Transferase</keyword>
<protein>
    <submittedName>
        <fullName evidence="22">S-adenosylmethionine synthase (AdoMet synthase) (MAT) (Methionine adenosyltransferase)</fullName>
    </submittedName>
</protein>
<evidence type="ECO:0000256" key="16">
    <source>
        <dbReference type="ARBA" id="ARBA00022801"/>
    </source>
</evidence>
<dbReference type="InterPro" id="IPR022631">
    <property type="entry name" value="ADOMET_SYNTHASE_CS"/>
</dbReference>
<dbReference type="SUPFAM" id="SSF69635">
    <property type="entry name" value="Type III secretory system chaperone-like"/>
    <property type="match status" value="1"/>
</dbReference>
<dbReference type="Gene3D" id="3.40.50.1820">
    <property type="entry name" value="alpha/beta hydrolase"/>
    <property type="match status" value="1"/>
</dbReference>
<name>A0ABP0LRR6_9DINO</name>
<keyword evidence="15" id="KW-0547">Nucleotide-binding</keyword>
<evidence type="ECO:0000256" key="19">
    <source>
        <dbReference type="ARBA" id="ARBA00022958"/>
    </source>
</evidence>
<keyword evidence="23" id="KW-1185">Reference proteome</keyword>
<comment type="catalytic activity">
    <reaction evidence="1">
        <text>guanosine(46) in tRNA + S-adenosyl-L-methionine = N(7)-methylguanosine(46) in tRNA + S-adenosyl-L-homocysteine</text>
        <dbReference type="Rhea" id="RHEA:42708"/>
        <dbReference type="Rhea" id="RHEA-COMP:10188"/>
        <dbReference type="Rhea" id="RHEA-COMP:10189"/>
        <dbReference type="ChEBI" id="CHEBI:57856"/>
        <dbReference type="ChEBI" id="CHEBI:59789"/>
        <dbReference type="ChEBI" id="CHEBI:74269"/>
        <dbReference type="ChEBI" id="CHEBI:74480"/>
        <dbReference type="EC" id="2.1.1.33"/>
    </reaction>
</comment>
<dbReference type="PROSITE" id="PS50943">
    <property type="entry name" value="HTH_CROC1"/>
    <property type="match status" value="1"/>
</dbReference>
<dbReference type="InterPro" id="IPR002133">
    <property type="entry name" value="S-AdoMet_synthetase"/>
</dbReference>
<organism evidence="22 23">
    <name type="scientific">Durusdinium trenchii</name>
    <dbReference type="NCBI Taxonomy" id="1381693"/>
    <lineage>
        <taxon>Eukaryota</taxon>
        <taxon>Sar</taxon>
        <taxon>Alveolata</taxon>
        <taxon>Dinophyceae</taxon>
        <taxon>Suessiales</taxon>
        <taxon>Symbiodiniaceae</taxon>
        <taxon>Durusdinium</taxon>
    </lineage>
</organism>
<evidence type="ECO:0000256" key="3">
    <source>
        <dbReference type="ARBA" id="ARBA00001958"/>
    </source>
</evidence>
<evidence type="ECO:0000256" key="6">
    <source>
        <dbReference type="ARBA" id="ARBA00010092"/>
    </source>
</evidence>
<dbReference type="SUPFAM" id="SSF55973">
    <property type="entry name" value="S-adenosylmethionine synthetase"/>
    <property type="match status" value="3"/>
</dbReference>
<accession>A0ABP0LRR6</accession>
<dbReference type="InterPro" id="IPR029063">
    <property type="entry name" value="SAM-dependent_MTases_sf"/>
</dbReference>
<comment type="caution">
    <text evidence="22">The sequence shown here is derived from an EMBL/GenBank/DDBJ whole genome shotgun (WGS) entry which is preliminary data.</text>
</comment>
<dbReference type="Proteomes" id="UP001642464">
    <property type="component" value="Unassembled WGS sequence"/>
</dbReference>
<evidence type="ECO:0000256" key="13">
    <source>
        <dbReference type="ARBA" id="ARBA00022723"/>
    </source>
</evidence>
<dbReference type="Gene3D" id="3.40.50.150">
    <property type="entry name" value="Vaccinia Virus protein VP39"/>
    <property type="match status" value="1"/>
</dbReference>
<evidence type="ECO:0000259" key="21">
    <source>
        <dbReference type="PROSITE" id="PS50943"/>
    </source>
</evidence>
<dbReference type="Pfam" id="PF01381">
    <property type="entry name" value="HTH_3"/>
    <property type="match status" value="1"/>
</dbReference>